<feature type="binding site" evidence="7">
    <location>
        <position position="26"/>
    </location>
    <ligand>
        <name>a divalent metal cation</name>
        <dbReference type="ChEBI" id="CHEBI:60240"/>
    </ligand>
</feature>
<feature type="binding site" evidence="7">
    <location>
        <position position="56"/>
    </location>
    <ligand>
        <name>a divalent metal cation</name>
        <dbReference type="ChEBI" id="CHEBI:60240"/>
    </ligand>
</feature>
<dbReference type="Proteomes" id="UP000199045">
    <property type="component" value="Unassembled WGS sequence"/>
</dbReference>
<dbReference type="InterPro" id="IPR030048">
    <property type="entry name" value="SurE"/>
</dbReference>
<gene>
    <name evidence="7" type="primary">surE</name>
    <name evidence="9" type="ORF">SAMN04488121_103239</name>
</gene>
<feature type="binding site" evidence="7">
    <location>
        <position position="25"/>
    </location>
    <ligand>
        <name>a divalent metal cation</name>
        <dbReference type="ChEBI" id="CHEBI:60240"/>
    </ligand>
</feature>
<dbReference type="EC" id="3.1.3.5" evidence="7"/>
<dbReference type="InterPro" id="IPR036523">
    <property type="entry name" value="SurE-like_sf"/>
</dbReference>
<dbReference type="Pfam" id="PF01975">
    <property type="entry name" value="SurE"/>
    <property type="match status" value="1"/>
</dbReference>
<keyword evidence="3 7" id="KW-0963">Cytoplasm</keyword>
<name>A0A1G7QYF4_CHIFI</name>
<keyword evidence="6 7" id="KW-0378">Hydrolase</keyword>
<dbReference type="SUPFAM" id="SSF64167">
    <property type="entry name" value="SurE-like"/>
    <property type="match status" value="1"/>
</dbReference>
<dbReference type="GO" id="GO:0000166">
    <property type="term" value="F:nucleotide binding"/>
    <property type="evidence" value="ECO:0007669"/>
    <property type="project" value="UniProtKB-KW"/>
</dbReference>
<dbReference type="GO" id="GO:0005737">
    <property type="term" value="C:cytoplasm"/>
    <property type="evidence" value="ECO:0007669"/>
    <property type="project" value="UniProtKB-SubCell"/>
</dbReference>
<comment type="catalytic activity">
    <reaction evidence="1 7">
        <text>a ribonucleoside 5'-phosphate + H2O = a ribonucleoside + phosphate</text>
        <dbReference type="Rhea" id="RHEA:12484"/>
        <dbReference type="ChEBI" id="CHEBI:15377"/>
        <dbReference type="ChEBI" id="CHEBI:18254"/>
        <dbReference type="ChEBI" id="CHEBI:43474"/>
        <dbReference type="ChEBI" id="CHEBI:58043"/>
        <dbReference type="EC" id="3.1.3.5"/>
    </reaction>
</comment>
<evidence type="ECO:0000256" key="7">
    <source>
        <dbReference type="HAMAP-Rule" id="MF_00060"/>
    </source>
</evidence>
<dbReference type="InterPro" id="IPR002828">
    <property type="entry name" value="SurE-like_Pase/nucleotidase"/>
</dbReference>
<keyword evidence="5 7" id="KW-0547">Nucleotide-binding</keyword>
<keyword evidence="4 7" id="KW-0479">Metal-binding</keyword>
<dbReference type="EMBL" id="FNBN01000003">
    <property type="protein sequence ID" value="SDG03474.1"/>
    <property type="molecule type" value="Genomic_DNA"/>
</dbReference>
<dbReference type="PANTHER" id="PTHR30457">
    <property type="entry name" value="5'-NUCLEOTIDASE SURE"/>
    <property type="match status" value="1"/>
</dbReference>
<dbReference type="Gene3D" id="3.40.1210.10">
    <property type="entry name" value="Survival protein SurE-like phosphatase/nucleotidase"/>
    <property type="match status" value="1"/>
</dbReference>
<comment type="function">
    <text evidence="7">Nucleotidase that shows phosphatase activity on nucleoside 5'-monophosphates.</text>
</comment>
<evidence type="ECO:0000313" key="10">
    <source>
        <dbReference type="Proteomes" id="UP000199045"/>
    </source>
</evidence>
<feature type="binding site" evidence="7">
    <location>
        <position position="111"/>
    </location>
    <ligand>
        <name>a divalent metal cation</name>
        <dbReference type="ChEBI" id="CHEBI:60240"/>
    </ligand>
</feature>
<evidence type="ECO:0000256" key="2">
    <source>
        <dbReference type="ARBA" id="ARBA00011062"/>
    </source>
</evidence>
<feature type="domain" description="Survival protein SurE-like phosphatase/nucleotidase" evidence="8">
    <location>
        <begin position="20"/>
        <end position="197"/>
    </location>
</feature>
<dbReference type="STRING" id="104663.SAMN04488121_103239"/>
<accession>A0A1G7QYF4</accession>
<dbReference type="GO" id="GO:0004309">
    <property type="term" value="F:exopolyphosphatase activity"/>
    <property type="evidence" value="ECO:0007669"/>
    <property type="project" value="TreeGrafter"/>
</dbReference>
<dbReference type="GO" id="GO:0008254">
    <property type="term" value="F:3'-nucleotidase activity"/>
    <property type="evidence" value="ECO:0007669"/>
    <property type="project" value="TreeGrafter"/>
</dbReference>
<comment type="cofactor">
    <cofactor evidence="7">
        <name>a divalent metal cation</name>
        <dbReference type="ChEBI" id="CHEBI:60240"/>
    </cofactor>
    <text evidence="7">Binds 1 divalent metal cation per subunit.</text>
</comment>
<dbReference type="AlphaFoldDB" id="A0A1G7QYF4"/>
<comment type="subcellular location">
    <subcellularLocation>
        <location evidence="7">Cytoplasm</location>
    </subcellularLocation>
</comment>
<comment type="similarity">
    <text evidence="2 7">Belongs to the SurE nucleotidase family.</text>
</comment>
<evidence type="ECO:0000256" key="6">
    <source>
        <dbReference type="ARBA" id="ARBA00022801"/>
    </source>
</evidence>
<organism evidence="9 10">
    <name type="scientific">Chitinophaga filiformis</name>
    <name type="common">Myxococcus filiformis</name>
    <name type="synonym">Flexibacter filiformis</name>
    <dbReference type="NCBI Taxonomy" id="104663"/>
    <lineage>
        <taxon>Bacteria</taxon>
        <taxon>Pseudomonadati</taxon>
        <taxon>Bacteroidota</taxon>
        <taxon>Chitinophagia</taxon>
        <taxon>Chitinophagales</taxon>
        <taxon>Chitinophagaceae</taxon>
        <taxon>Chitinophaga</taxon>
    </lineage>
</organism>
<dbReference type="GO" id="GO:0046872">
    <property type="term" value="F:metal ion binding"/>
    <property type="evidence" value="ECO:0007669"/>
    <property type="project" value="UniProtKB-UniRule"/>
</dbReference>
<evidence type="ECO:0000256" key="5">
    <source>
        <dbReference type="ARBA" id="ARBA00022741"/>
    </source>
</evidence>
<dbReference type="PANTHER" id="PTHR30457:SF12">
    <property type="entry name" value="5'_3'-NUCLEOTIDASE SURE"/>
    <property type="match status" value="1"/>
</dbReference>
<sequence length="260" mass="28440">MQKGYHAPWHEFGGRIGMKILITNDDGIYSPGIAFLAKVARKFGEVRIVAPDVEQSSMGHAVTHSRPLSFKASPINFEGIEAYRVNGTPADCVALGTHLYAKTDVVLSGINMGPNLGNGMWHSGTLAAAKQAVLLGIKGIALSTPVGKSEPNFPAFENYVEMVLQLLLEKPGLSLFNVNFPPQPKGIRWTRQSVRLYDGKIVPGTDPMNRKHYWFTVTPLEPAEEGTDRWAVENDFVSITPLRLDLTNEAELQAALNGQS</sequence>
<dbReference type="NCBIfam" id="TIGR00087">
    <property type="entry name" value="surE"/>
    <property type="match status" value="1"/>
</dbReference>
<reference evidence="9 10" key="1">
    <citation type="submission" date="2016-10" db="EMBL/GenBank/DDBJ databases">
        <authorList>
            <person name="de Groot N.N."/>
        </authorList>
    </citation>
    <scope>NUCLEOTIDE SEQUENCE [LARGE SCALE GENOMIC DNA]</scope>
    <source>
        <strain evidence="9 10">DSM 527</strain>
    </source>
</reference>
<evidence type="ECO:0000256" key="3">
    <source>
        <dbReference type="ARBA" id="ARBA00022490"/>
    </source>
</evidence>
<proteinExistence type="inferred from homology"/>
<evidence type="ECO:0000313" key="9">
    <source>
        <dbReference type="EMBL" id="SDG03474.1"/>
    </source>
</evidence>
<evidence type="ECO:0000256" key="1">
    <source>
        <dbReference type="ARBA" id="ARBA00000815"/>
    </source>
</evidence>
<evidence type="ECO:0000259" key="8">
    <source>
        <dbReference type="Pfam" id="PF01975"/>
    </source>
</evidence>
<evidence type="ECO:0000256" key="4">
    <source>
        <dbReference type="ARBA" id="ARBA00022723"/>
    </source>
</evidence>
<protein>
    <recommendedName>
        <fullName evidence="7">5'-nucleotidase SurE</fullName>
        <ecNumber evidence="7">3.1.3.5</ecNumber>
    </recommendedName>
    <alternativeName>
        <fullName evidence="7">Nucleoside 5'-monophosphate phosphohydrolase</fullName>
    </alternativeName>
</protein>
<dbReference type="GO" id="GO:0008253">
    <property type="term" value="F:5'-nucleotidase activity"/>
    <property type="evidence" value="ECO:0007669"/>
    <property type="project" value="UniProtKB-UniRule"/>
</dbReference>
<dbReference type="HAMAP" id="MF_00060">
    <property type="entry name" value="SurE"/>
    <property type="match status" value="1"/>
</dbReference>